<accession>A0A852RK22</accession>
<evidence type="ECO:0000313" key="2">
    <source>
        <dbReference type="Proteomes" id="UP000582231"/>
    </source>
</evidence>
<name>A0A852RK22_9ACTN</name>
<keyword evidence="2" id="KW-1185">Reference proteome</keyword>
<gene>
    <name evidence="1" type="ORF">BJ958_005423</name>
</gene>
<organism evidence="1 2">
    <name type="scientific">Nocardioides kongjuensis</name>
    <dbReference type="NCBI Taxonomy" id="349522"/>
    <lineage>
        <taxon>Bacteria</taxon>
        <taxon>Bacillati</taxon>
        <taxon>Actinomycetota</taxon>
        <taxon>Actinomycetes</taxon>
        <taxon>Propionibacteriales</taxon>
        <taxon>Nocardioidaceae</taxon>
        <taxon>Nocardioides</taxon>
    </lineage>
</organism>
<protein>
    <submittedName>
        <fullName evidence="1">Uncharacterized protein</fullName>
    </submittedName>
</protein>
<dbReference type="AlphaFoldDB" id="A0A852RK22"/>
<comment type="caution">
    <text evidence="1">The sequence shown here is derived from an EMBL/GenBank/DDBJ whole genome shotgun (WGS) entry which is preliminary data.</text>
</comment>
<reference evidence="1 2" key="1">
    <citation type="submission" date="2020-07" db="EMBL/GenBank/DDBJ databases">
        <title>Sequencing the genomes of 1000 actinobacteria strains.</title>
        <authorList>
            <person name="Klenk H.-P."/>
        </authorList>
    </citation>
    <scope>NUCLEOTIDE SEQUENCE [LARGE SCALE GENOMIC DNA]</scope>
    <source>
        <strain evidence="1 2">DSM 19082</strain>
    </source>
</reference>
<dbReference type="RefSeq" id="WP_179729866.1">
    <property type="nucleotide sequence ID" value="NZ_BAABEF010000001.1"/>
</dbReference>
<dbReference type="Proteomes" id="UP000582231">
    <property type="component" value="Unassembled WGS sequence"/>
</dbReference>
<proteinExistence type="predicted"/>
<evidence type="ECO:0000313" key="1">
    <source>
        <dbReference type="EMBL" id="NYD33877.1"/>
    </source>
</evidence>
<dbReference type="EMBL" id="JACCBF010000001">
    <property type="protein sequence ID" value="NYD33877.1"/>
    <property type="molecule type" value="Genomic_DNA"/>
</dbReference>
<sequence length="83" mass="8929">MSKGSTPPPFRHLEDGTVCPVAPAAACGVLAVHHRPKHAAPIAAQTKHTARSATYRPKRRLFIDPDAAPSFRYSTTVARGVTR</sequence>